<accession>A0ACB9AFG8</accession>
<organism evidence="1 2">
    <name type="scientific">Arctium lappa</name>
    <name type="common">Greater burdock</name>
    <name type="synonym">Lappa major</name>
    <dbReference type="NCBI Taxonomy" id="4217"/>
    <lineage>
        <taxon>Eukaryota</taxon>
        <taxon>Viridiplantae</taxon>
        <taxon>Streptophyta</taxon>
        <taxon>Embryophyta</taxon>
        <taxon>Tracheophyta</taxon>
        <taxon>Spermatophyta</taxon>
        <taxon>Magnoliopsida</taxon>
        <taxon>eudicotyledons</taxon>
        <taxon>Gunneridae</taxon>
        <taxon>Pentapetalae</taxon>
        <taxon>asterids</taxon>
        <taxon>campanulids</taxon>
        <taxon>Asterales</taxon>
        <taxon>Asteraceae</taxon>
        <taxon>Carduoideae</taxon>
        <taxon>Cardueae</taxon>
        <taxon>Arctiinae</taxon>
        <taxon>Arctium</taxon>
    </lineage>
</organism>
<evidence type="ECO:0000313" key="2">
    <source>
        <dbReference type="Proteomes" id="UP001055879"/>
    </source>
</evidence>
<name>A0ACB9AFG8_ARCLA</name>
<dbReference type="EMBL" id="CM042054">
    <property type="protein sequence ID" value="KAI3707170.1"/>
    <property type="molecule type" value="Genomic_DNA"/>
</dbReference>
<proteinExistence type="predicted"/>
<comment type="caution">
    <text evidence="1">The sequence shown here is derived from an EMBL/GenBank/DDBJ whole genome shotgun (WGS) entry which is preliminary data.</text>
</comment>
<reference evidence="2" key="1">
    <citation type="journal article" date="2022" name="Mol. Ecol. Resour.">
        <title>The genomes of chicory, endive, great burdock and yacon provide insights into Asteraceae palaeo-polyploidization history and plant inulin production.</title>
        <authorList>
            <person name="Fan W."/>
            <person name="Wang S."/>
            <person name="Wang H."/>
            <person name="Wang A."/>
            <person name="Jiang F."/>
            <person name="Liu H."/>
            <person name="Zhao H."/>
            <person name="Xu D."/>
            <person name="Zhang Y."/>
        </authorList>
    </citation>
    <scope>NUCLEOTIDE SEQUENCE [LARGE SCALE GENOMIC DNA]</scope>
    <source>
        <strain evidence="2">cv. Niubang</strain>
    </source>
</reference>
<dbReference type="Proteomes" id="UP001055879">
    <property type="component" value="Linkage Group LG08"/>
</dbReference>
<protein>
    <submittedName>
        <fullName evidence="1">Uncharacterized protein</fullName>
    </submittedName>
</protein>
<evidence type="ECO:0000313" key="1">
    <source>
        <dbReference type="EMBL" id="KAI3707170.1"/>
    </source>
</evidence>
<sequence>MVLVQSRGLSWPKRLHHTIWYHSSRTITSNSSIHLAHRLIQEPISGIKTALDSEMAKKSGIGNLEFSWDSLLSSIHSSSPHKAQLVLEWRLEKLLKESEKNCDTFSDLIHLCGKIQNAQAAMHVFTSMENHGVKPTPIILEALISAHLSSGNVITALGIFQTMQNSEDHKPTSHTYNLFISAFANLGNSKAMLAWYSAKMASGFSADLDTFEALILGSITLKRFQDADRFYGEMLAAEIEPNASILHGMFVGFCEQKDLVKIRGFLKGILDHRWEINGHMTEKLVGFYCELEVVEQLEWMLVVLTENNPNQDLDIVSQIHNGLIRVYAKLDRLDDVEYSVGRMLKQRVSFRSHKDVEKVLCSYFRKAAYDRLDVFLEFIKASHKLPRSTYELLVAGYRRAGLYKKVDLVIKDMEMVGTT</sequence>
<gene>
    <name evidence="1" type="ORF">L6452_25455</name>
</gene>
<keyword evidence="2" id="KW-1185">Reference proteome</keyword>
<reference evidence="1 2" key="2">
    <citation type="journal article" date="2022" name="Mol. Ecol. Resour.">
        <title>The genomes of chicory, endive, great burdock and yacon provide insights into Asteraceae paleo-polyploidization history and plant inulin production.</title>
        <authorList>
            <person name="Fan W."/>
            <person name="Wang S."/>
            <person name="Wang H."/>
            <person name="Wang A."/>
            <person name="Jiang F."/>
            <person name="Liu H."/>
            <person name="Zhao H."/>
            <person name="Xu D."/>
            <person name="Zhang Y."/>
        </authorList>
    </citation>
    <scope>NUCLEOTIDE SEQUENCE [LARGE SCALE GENOMIC DNA]</scope>
    <source>
        <strain evidence="2">cv. Niubang</strain>
    </source>
</reference>